<keyword evidence="6 8" id="KW-0472">Membrane</keyword>
<accession>A0A087MLQ7</accession>
<comment type="subcellular location">
    <subcellularLocation>
        <location evidence="1">Cell membrane</location>
        <topology evidence="1">Single-pass membrane protein</topology>
    </subcellularLocation>
    <subcellularLocation>
        <location evidence="7">Cell membrane</location>
        <topology evidence="7">Single-pass type II membrane protein</topology>
    </subcellularLocation>
</comment>
<dbReference type="Pfam" id="PF02472">
    <property type="entry name" value="ExbD"/>
    <property type="match status" value="1"/>
</dbReference>
<dbReference type="PANTHER" id="PTHR30558">
    <property type="entry name" value="EXBD MEMBRANE COMPONENT OF PMF-DRIVEN MACROMOLECULE IMPORT SYSTEM"/>
    <property type="match status" value="1"/>
</dbReference>
<evidence type="ECO:0000256" key="7">
    <source>
        <dbReference type="RuleBase" id="RU003879"/>
    </source>
</evidence>
<protein>
    <recommendedName>
        <fullName evidence="11">Biopolymer transporter ExbD</fullName>
    </recommendedName>
</protein>
<dbReference type="PATRIC" id="fig|1121014.3.peg.227"/>
<evidence type="ECO:0000256" key="1">
    <source>
        <dbReference type="ARBA" id="ARBA00004162"/>
    </source>
</evidence>
<dbReference type="InterPro" id="IPR003400">
    <property type="entry name" value="ExbD"/>
</dbReference>
<gene>
    <name evidence="9" type="ORF">N788_01165</name>
</gene>
<evidence type="ECO:0000256" key="3">
    <source>
        <dbReference type="ARBA" id="ARBA00022475"/>
    </source>
</evidence>
<evidence type="ECO:0000256" key="6">
    <source>
        <dbReference type="ARBA" id="ARBA00023136"/>
    </source>
</evidence>
<keyword evidence="4 7" id="KW-0812">Transmembrane</keyword>
<dbReference type="STRING" id="1121014.N788_01165"/>
<keyword evidence="7" id="KW-0813">Transport</keyword>
<dbReference type="GO" id="GO:0005886">
    <property type="term" value="C:plasma membrane"/>
    <property type="evidence" value="ECO:0007669"/>
    <property type="project" value="UniProtKB-SubCell"/>
</dbReference>
<sequence length="140" mass="15241">MKLSTGRVPDEPEISLVSLIDVVFCLIIFLVVTTTFDHRSALKIVLPKTDSRTEVQVEQPLTVLIDAEGRIFIGNNEVLKTDPASLRASLASEAGSDRTRQIVIRADARSQTQHLVTVMDSLGQLGFTRVNLATTPGAEP</sequence>
<name>A0A087MLQ7_9GAMM</name>
<keyword evidence="5 8" id="KW-1133">Transmembrane helix</keyword>
<dbReference type="Gene3D" id="3.30.420.270">
    <property type="match status" value="1"/>
</dbReference>
<evidence type="ECO:0000313" key="9">
    <source>
        <dbReference type="EMBL" id="KFL37810.1"/>
    </source>
</evidence>
<proteinExistence type="inferred from homology"/>
<evidence type="ECO:0000256" key="4">
    <source>
        <dbReference type="ARBA" id="ARBA00022692"/>
    </source>
</evidence>
<feature type="transmembrane region" description="Helical" evidence="8">
    <location>
        <begin position="14"/>
        <end position="36"/>
    </location>
</feature>
<dbReference type="RefSeq" id="WP_034220141.1">
    <property type="nucleotide sequence ID" value="NZ_AVCJ01000001.1"/>
</dbReference>
<evidence type="ECO:0000256" key="2">
    <source>
        <dbReference type="ARBA" id="ARBA00005811"/>
    </source>
</evidence>
<evidence type="ECO:0000313" key="10">
    <source>
        <dbReference type="Proteomes" id="UP000029085"/>
    </source>
</evidence>
<comment type="caution">
    <text evidence="9">The sequence shown here is derived from an EMBL/GenBank/DDBJ whole genome shotgun (WGS) entry which is preliminary data.</text>
</comment>
<keyword evidence="7" id="KW-0653">Protein transport</keyword>
<dbReference type="PANTHER" id="PTHR30558:SF3">
    <property type="entry name" value="BIOPOLYMER TRANSPORT PROTEIN EXBD-RELATED"/>
    <property type="match status" value="1"/>
</dbReference>
<keyword evidence="3" id="KW-1003">Cell membrane</keyword>
<dbReference type="GO" id="GO:0022857">
    <property type="term" value="F:transmembrane transporter activity"/>
    <property type="evidence" value="ECO:0007669"/>
    <property type="project" value="InterPro"/>
</dbReference>
<keyword evidence="10" id="KW-1185">Reference proteome</keyword>
<reference evidence="9 10" key="2">
    <citation type="journal article" date="2015" name="Stand. Genomic Sci.">
        <title>High quality draft genomic sequence of Arenimonas donghaensis DSM 18148(T).</title>
        <authorList>
            <person name="Chen F."/>
            <person name="Wang H."/>
            <person name="Cao Y."/>
            <person name="Li X."/>
            <person name="Wang G."/>
        </authorList>
    </citation>
    <scope>NUCLEOTIDE SEQUENCE [LARGE SCALE GENOMIC DNA]</scope>
    <source>
        <strain evidence="9 10">HO3-R19</strain>
    </source>
</reference>
<evidence type="ECO:0000256" key="8">
    <source>
        <dbReference type="SAM" id="Phobius"/>
    </source>
</evidence>
<dbReference type="AlphaFoldDB" id="A0A087MLQ7"/>
<dbReference type="OrthoDB" id="9793581at2"/>
<evidence type="ECO:0008006" key="11">
    <source>
        <dbReference type="Google" id="ProtNLM"/>
    </source>
</evidence>
<comment type="similarity">
    <text evidence="2 7">Belongs to the ExbD/TolR family.</text>
</comment>
<evidence type="ECO:0000256" key="5">
    <source>
        <dbReference type="ARBA" id="ARBA00022989"/>
    </source>
</evidence>
<organism evidence="9 10">
    <name type="scientific">Arenimonas donghaensis DSM 18148 = HO3-R19</name>
    <dbReference type="NCBI Taxonomy" id="1121014"/>
    <lineage>
        <taxon>Bacteria</taxon>
        <taxon>Pseudomonadati</taxon>
        <taxon>Pseudomonadota</taxon>
        <taxon>Gammaproteobacteria</taxon>
        <taxon>Lysobacterales</taxon>
        <taxon>Lysobacteraceae</taxon>
        <taxon>Arenimonas</taxon>
    </lineage>
</organism>
<dbReference type="GO" id="GO:0015031">
    <property type="term" value="P:protein transport"/>
    <property type="evidence" value="ECO:0007669"/>
    <property type="project" value="UniProtKB-KW"/>
</dbReference>
<reference evidence="10" key="1">
    <citation type="submission" date="2013-08" db="EMBL/GenBank/DDBJ databases">
        <title>Genome sequencing of Arenimonas donghaensis.</title>
        <authorList>
            <person name="Chen F."/>
            <person name="Wang G."/>
        </authorList>
    </citation>
    <scope>NUCLEOTIDE SEQUENCE [LARGE SCALE GENOMIC DNA]</scope>
    <source>
        <strain evidence="10">HO3-R19</strain>
    </source>
</reference>
<dbReference type="Proteomes" id="UP000029085">
    <property type="component" value="Unassembled WGS sequence"/>
</dbReference>
<dbReference type="EMBL" id="AVCJ01000001">
    <property type="protein sequence ID" value="KFL37810.1"/>
    <property type="molecule type" value="Genomic_DNA"/>
</dbReference>